<feature type="domain" description="GP-PDE" evidence="1">
    <location>
        <begin position="29"/>
        <end position="283"/>
    </location>
</feature>
<dbReference type="Gene3D" id="3.20.20.190">
    <property type="entry name" value="Phosphatidylinositol (PI) phosphodiesterase"/>
    <property type="match status" value="1"/>
</dbReference>
<evidence type="ECO:0000313" key="2">
    <source>
        <dbReference type="EMBL" id="UTH14426.1"/>
    </source>
</evidence>
<dbReference type="RefSeq" id="WP_254250349.1">
    <property type="nucleotide sequence ID" value="NZ_CP073809.1"/>
</dbReference>
<dbReference type="Pfam" id="PF03009">
    <property type="entry name" value="GDPD"/>
    <property type="match status" value="1"/>
</dbReference>
<reference evidence="2" key="1">
    <citation type="submission" date="2021-04" db="EMBL/GenBank/DDBJ databases">
        <title>Complete Genome Sequences of Macrococcus spp. from dog and cattle.</title>
        <authorList>
            <person name="Schwendener S."/>
            <person name="Perreten V."/>
        </authorList>
    </citation>
    <scope>NUCLEOTIDE SEQUENCE</scope>
    <source>
        <strain evidence="2">Epi0143-OL</strain>
    </source>
</reference>
<dbReference type="SUPFAM" id="SSF51695">
    <property type="entry name" value="PLC-like phosphodiesterases"/>
    <property type="match status" value="1"/>
</dbReference>
<dbReference type="KEGG" id="mequ:KFV11_03440"/>
<organism evidence="2 3">
    <name type="scientific">Macrococcus equipercicus</name>
    <dbReference type="NCBI Taxonomy" id="69967"/>
    <lineage>
        <taxon>Bacteria</taxon>
        <taxon>Bacillati</taxon>
        <taxon>Bacillota</taxon>
        <taxon>Bacilli</taxon>
        <taxon>Bacillales</taxon>
        <taxon>Staphylococcaceae</taxon>
        <taxon>Macrococcus</taxon>
    </lineage>
</organism>
<sequence>MKKLITLMLVSLIGLFVTPPYVDAKKQIHSVIAHRGASGYAPEHTFASYDMSHFNMNADYIEVDLQMTKDGQLVAMHDETVDRTTNGTGLVKDYTLAELKALDAGSWFNEKYPEQARSEYVGLKVPTLDEVISRYGTQAKYYIETKSPEVYPGMEETLLNTLSHHGLLKKNQLKKGHVLIQSFSTASLIKVHQLDVAIPLVKLTDKGVIDTLTDQQLKTLRNLVVGIGPNYKDLTAANTKRLHSYGLLVHPYTVNTEADMRRLNSYGVDGVFTNYPDVYKRINEEKKVK</sequence>
<dbReference type="AlphaFoldDB" id="A0A9Q9F2I2"/>
<dbReference type="EMBL" id="CP073809">
    <property type="protein sequence ID" value="UTH14426.1"/>
    <property type="molecule type" value="Genomic_DNA"/>
</dbReference>
<dbReference type="Proteomes" id="UP001057381">
    <property type="component" value="Chromosome"/>
</dbReference>
<protein>
    <submittedName>
        <fullName evidence="2">Glycerophosphodiester phosphodiesterase</fullName>
    </submittedName>
</protein>
<dbReference type="GO" id="GO:0008081">
    <property type="term" value="F:phosphoric diester hydrolase activity"/>
    <property type="evidence" value="ECO:0007669"/>
    <property type="project" value="InterPro"/>
</dbReference>
<proteinExistence type="predicted"/>
<gene>
    <name evidence="2" type="ORF">KFV11_03440</name>
</gene>
<accession>A0A9Q9F2I2</accession>
<dbReference type="PROSITE" id="PS51704">
    <property type="entry name" value="GP_PDE"/>
    <property type="match status" value="1"/>
</dbReference>
<dbReference type="PANTHER" id="PTHR46211">
    <property type="entry name" value="GLYCEROPHOSPHORYL DIESTER PHOSPHODIESTERASE"/>
    <property type="match status" value="1"/>
</dbReference>
<evidence type="ECO:0000259" key="1">
    <source>
        <dbReference type="PROSITE" id="PS51704"/>
    </source>
</evidence>
<dbReference type="InterPro" id="IPR017946">
    <property type="entry name" value="PLC-like_Pdiesterase_TIM-brl"/>
</dbReference>
<dbReference type="PANTHER" id="PTHR46211:SF7">
    <property type="entry name" value="GLYCEROPHOSPHODIESTER PHOSPHODIESTERASE"/>
    <property type="match status" value="1"/>
</dbReference>
<dbReference type="GO" id="GO:0006629">
    <property type="term" value="P:lipid metabolic process"/>
    <property type="evidence" value="ECO:0007669"/>
    <property type="project" value="InterPro"/>
</dbReference>
<dbReference type="CDD" id="cd08601">
    <property type="entry name" value="GDPD_SaGlpQ_like"/>
    <property type="match status" value="1"/>
</dbReference>
<evidence type="ECO:0000313" key="3">
    <source>
        <dbReference type="Proteomes" id="UP001057381"/>
    </source>
</evidence>
<dbReference type="InterPro" id="IPR030395">
    <property type="entry name" value="GP_PDE_dom"/>
</dbReference>
<name>A0A9Q9F2I2_9STAP</name>